<evidence type="ECO:0000256" key="1">
    <source>
        <dbReference type="SAM" id="MobiDB-lite"/>
    </source>
</evidence>
<feature type="region of interest" description="Disordered" evidence="1">
    <location>
        <begin position="1"/>
        <end position="27"/>
    </location>
</feature>
<sequence length="538" mass="61484">MPGSLRDRHRDTEDNGNDNNDSNDSNIEHIIRRVLALALHKFDNGGDTNRESSRDNRPPADRGASDNDLAKLVLGQVVQFGIRRYLKSREKKRATAAKATSKANMRIPRFSLPGAQPEPPPGPVPTERGLAERGLREGNLERGPDQYYPPPQQQRSPYLPPPHQQHRLRDDLEDRRYERRERYERRLERERLEQLERERLRGGDHPGRSDGMHQTRHPHQSPSDRAPSSEQPRLRRVPRTPLPKSYPTSSFPEAREPMRDWGEQREEQQQQQQQQPQPSPPSQPPRDVAREQRAYQRRQESFGATPRPFPEDLLGNGPGRGRYRYARMPSQVDDDTVPHPHPHPPPPPPPPPPFSWESVPIYPPVPREAQRETKREAPNESRRPAAARPADLPTPPISPQKTPAATDRHAAPADVHAHVRRALDDLLVQLRRTDSVVYRAMYRPPVVGDHRHRHSHARGQFLFHAADLQRSIAQTKAEIRGLQGVLGMESRDGPERDGREGDEPDGRREGRDRGKEARRGREKGREGTREAGGYANAR</sequence>
<dbReference type="VEuPathDB" id="FungiDB:SPSK_06211"/>
<name>A0A0F2MLR8_SPOSC</name>
<feature type="compositionally biased region" description="Pro residues" evidence="1">
    <location>
        <begin position="147"/>
        <end position="163"/>
    </location>
</feature>
<feature type="compositionally biased region" description="Basic and acidic residues" evidence="1">
    <location>
        <begin position="167"/>
        <end position="213"/>
    </location>
</feature>
<feature type="compositionally biased region" description="Basic and acidic residues" evidence="1">
    <location>
        <begin position="368"/>
        <end position="383"/>
    </location>
</feature>
<feature type="region of interest" description="Disordered" evidence="1">
    <location>
        <begin position="89"/>
        <end position="411"/>
    </location>
</feature>
<dbReference type="GeneID" id="27668195"/>
<dbReference type="Proteomes" id="UP000033710">
    <property type="component" value="Unassembled WGS sequence"/>
</dbReference>
<accession>A0A0F2MLR8</accession>
<dbReference type="EMBL" id="AXCR01000001">
    <property type="protein sequence ID" value="KJR89979.1"/>
    <property type="molecule type" value="Genomic_DNA"/>
</dbReference>
<feature type="region of interest" description="Disordered" evidence="1">
    <location>
        <begin position="43"/>
        <end position="68"/>
    </location>
</feature>
<feature type="compositionally biased region" description="Basic and acidic residues" evidence="1">
    <location>
        <begin position="129"/>
        <end position="144"/>
    </location>
</feature>
<feature type="compositionally biased region" description="Basic and acidic residues" evidence="1">
    <location>
        <begin position="489"/>
        <end position="529"/>
    </location>
</feature>
<feature type="compositionally biased region" description="Basic and acidic residues" evidence="1">
    <location>
        <begin position="287"/>
        <end position="300"/>
    </location>
</feature>
<feature type="compositionally biased region" description="Basic and acidic residues" evidence="1">
    <location>
        <begin position="1"/>
        <end position="13"/>
    </location>
</feature>
<dbReference type="OrthoDB" id="10482051at2759"/>
<proteinExistence type="predicted"/>
<dbReference type="KEGG" id="ssck:SPSK_06211"/>
<organism evidence="2 3">
    <name type="scientific">Sporothrix schenckii 1099-18</name>
    <dbReference type="NCBI Taxonomy" id="1397361"/>
    <lineage>
        <taxon>Eukaryota</taxon>
        <taxon>Fungi</taxon>
        <taxon>Dikarya</taxon>
        <taxon>Ascomycota</taxon>
        <taxon>Pezizomycotina</taxon>
        <taxon>Sordariomycetes</taxon>
        <taxon>Sordariomycetidae</taxon>
        <taxon>Ophiostomatales</taxon>
        <taxon>Ophiostomataceae</taxon>
        <taxon>Sporothrix</taxon>
    </lineage>
</organism>
<evidence type="ECO:0000313" key="3">
    <source>
        <dbReference type="Proteomes" id="UP000033710"/>
    </source>
</evidence>
<feature type="compositionally biased region" description="Polar residues" evidence="1">
    <location>
        <begin position="220"/>
        <end position="231"/>
    </location>
</feature>
<reference evidence="2 3" key="1">
    <citation type="journal article" date="2014" name="BMC Genomics">
        <title>Comparative genomics of the major fungal agents of human and animal Sporotrichosis: Sporothrix schenckii and Sporothrix brasiliensis.</title>
        <authorList>
            <person name="Teixeira M.M."/>
            <person name="de Almeida L.G."/>
            <person name="Kubitschek-Barreira P."/>
            <person name="Alves F.L."/>
            <person name="Kioshima E.S."/>
            <person name="Abadio A.K."/>
            <person name="Fernandes L."/>
            <person name="Derengowski L.S."/>
            <person name="Ferreira K.S."/>
            <person name="Souza R.C."/>
            <person name="Ruiz J.C."/>
            <person name="de Andrade N.C."/>
            <person name="Paes H.C."/>
            <person name="Nicola A.M."/>
            <person name="Albuquerque P."/>
            <person name="Gerber A.L."/>
            <person name="Martins V.P."/>
            <person name="Peconick L.D."/>
            <person name="Neto A.V."/>
            <person name="Chaucanez C.B."/>
            <person name="Silva P.A."/>
            <person name="Cunha O.L."/>
            <person name="de Oliveira F.F."/>
            <person name="dos Santos T.C."/>
            <person name="Barros A.L."/>
            <person name="Soares M.A."/>
            <person name="de Oliveira L.M."/>
            <person name="Marini M.M."/>
            <person name="Villalobos-Duno H."/>
            <person name="Cunha M.M."/>
            <person name="de Hoog S."/>
            <person name="da Silveira J.F."/>
            <person name="Henrissat B."/>
            <person name="Nino-Vega G.A."/>
            <person name="Cisalpino P.S."/>
            <person name="Mora-Montes H.M."/>
            <person name="Almeida S.R."/>
            <person name="Stajich J.E."/>
            <person name="Lopes-Bezerra L.M."/>
            <person name="Vasconcelos A.T."/>
            <person name="Felipe M.S."/>
        </authorList>
    </citation>
    <scope>NUCLEOTIDE SEQUENCE [LARGE SCALE GENOMIC DNA]</scope>
    <source>
        <strain evidence="2 3">1099-18</strain>
    </source>
</reference>
<feature type="compositionally biased region" description="Pro residues" evidence="1">
    <location>
        <begin position="343"/>
        <end position="354"/>
    </location>
</feature>
<dbReference type="AlphaFoldDB" id="A0A0F2MLR8"/>
<protein>
    <submittedName>
        <fullName evidence="2">Uncharacterized protein</fullName>
    </submittedName>
</protein>
<feature type="compositionally biased region" description="Basic and acidic residues" evidence="1">
    <location>
        <begin position="253"/>
        <end position="268"/>
    </location>
</feature>
<comment type="caution">
    <text evidence="2">The sequence shown here is derived from an EMBL/GenBank/DDBJ whole genome shotgun (WGS) entry which is preliminary data.</text>
</comment>
<reference evidence="2 3" key="2">
    <citation type="journal article" date="2015" name="Eukaryot. Cell">
        <title>Asexual propagation of a virulent clone complex in a human and feline outbreak of sporotrichosis.</title>
        <authorList>
            <person name="Teixeira Mde M."/>
            <person name="Rodrigues A.M."/>
            <person name="Tsui C.K."/>
            <person name="de Almeida L.G."/>
            <person name="Van Diepeningen A.D."/>
            <person name="van den Ende B.G."/>
            <person name="Fernandes G.F."/>
            <person name="Kano R."/>
            <person name="Hamelin R.C."/>
            <person name="Lopes-Bezerra L.M."/>
            <person name="Vasconcelos A.T."/>
            <person name="de Hoog S."/>
            <person name="de Camargo Z.P."/>
            <person name="Felipe M.S."/>
        </authorList>
    </citation>
    <scope>NUCLEOTIDE SEQUENCE [LARGE SCALE GENOMIC DNA]</scope>
    <source>
        <strain evidence="2 3">1099-18</strain>
    </source>
</reference>
<feature type="region of interest" description="Disordered" evidence="1">
    <location>
        <begin position="481"/>
        <end position="538"/>
    </location>
</feature>
<evidence type="ECO:0000313" key="2">
    <source>
        <dbReference type="EMBL" id="KJR89979.1"/>
    </source>
</evidence>
<gene>
    <name evidence="2" type="ORF">SPSK_06211</name>
</gene>
<dbReference type="RefSeq" id="XP_016592655.1">
    <property type="nucleotide sequence ID" value="XM_016732918.1"/>
</dbReference>